<evidence type="ECO:0000256" key="8">
    <source>
        <dbReference type="ARBA" id="ARBA00023319"/>
    </source>
</evidence>
<dbReference type="PANTHER" id="PTHR12231:SF87">
    <property type="entry name" value="DPR-INTERACTING PROTEIN BETA, ISOFORM C"/>
    <property type="match status" value="1"/>
</dbReference>
<keyword evidence="3" id="KW-0732">Signal</keyword>
<dbReference type="InterPro" id="IPR051170">
    <property type="entry name" value="Neural/epithelial_adhesion"/>
</dbReference>
<evidence type="ECO:0000256" key="4">
    <source>
        <dbReference type="ARBA" id="ARBA00022737"/>
    </source>
</evidence>
<protein>
    <submittedName>
        <fullName evidence="9">Uncharacterized protein</fullName>
    </submittedName>
</protein>
<sequence length="352" mass="39290">MKDINVTMLLIALGLSFLALPLGCPSKLMFKEPLNNVTVKVGQDAVFHCVVKDLGGHRVAWNEVESKAILAIHTHVVTSDSRVKVSHDRALEIWTLKIRNVSLEDSGSYMCQLNTNPMRSQKAYLNVVIPPTLRSREIPEESVVSEGGPAELRCMAEGIPRPDIIWTREDGGPIVIRRDSSVQKFENFIGDTLHMPRVTRWDMGNYICTAKNGVEPTPRERITLHVRFPPLVRAPDPLIRVIPGGSFSAHCQVESFPASLNYWLDPEGKTVNNHGNRIRTSQEFEPPFKTTFSLSIENVTRADFGTYHCVSNNGQSKEVKSPITVEAWRGENGSGSPPDSHTHPLIYTHVQI</sequence>
<dbReference type="SUPFAM" id="SSF48726">
    <property type="entry name" value="Immunoglobulin"/>
    <property type="match status" value="3"/>
</dbReference>
<dbReference type="AlphaFoldDB" id="A0A7R8WA80"/>
<dbReference type="SMART" id="SM00409">
    <property type="entry name" value="IG"/>
    <property type="match status" value="3"/>
</dbReference>
<keyword evidence="4" id="KW-0677">Repeat</keyword>
<evidence type="ECO:0000256" key="2">
    <source>
        <dbReference type="ARBA" id="ARBA00022475"/>
    </source>
</evidence>
<proteinExistence type="predicted"/>
<keyword evidence="7" id="KW-0325">Glycoprotein</keyword>
<dbReference type="InterPro" id="IPR003598">
    <property type="entry name" value="Ig_sub2"/>
</dbReference>
<dbReference type="OrthoDB" id="10012075at2759"/>
<evidence type="ECO:0000256" key="1">
    <source>
        <dbReference type="ARBA" id="ARBA00004236"/>
    </source>
</evidence>
<dbReference type="PANTHER" id="PTHR12231">
    <property type="entry name" value="CTX-RELATED TYPE I TRANSMEMBRANE PROTEIN"/>
    <property type="match status" value="1"/>
</dbReference>
<keyword evidence="6" id="KW-1015">Disulfide bond</keyword>
<dbReference type="GO" id="GO:0043005">
    <property type="term" value="C:neuron projection"/>
    <property type="evidence" value="ECO:0007669"/>
    <property type="project" value="TreeGrafter"/>
</dbReference>
<dbReference type="Pfam" id="PF13927">
    <property type="entry name" value="Ig_3"/>
    <property type="match status" value="2"/>
</dbReference>
<accession>A0A7R8WA80</accession>
<evidence type="ECO:0000256" key="5">
    <source>
        <dbReference type="ARBA" id="ARBA00023136"/>
    </source>
</evidence>
<name>A0A7R8WA80_9CRUS</name>
<dbReference type="PROSITE" id="PS50835">
    <property type="entry name" value="IG_LIKE"/>
    <property type="match status" value="3"/>
</dbReference>
<dbReference type="InterPro" id="IPR013783">
    <property type="entry name" value="Ig-like_fold"/>
</dbReference>
<dbReference type="Gene3D" id="2.60.40.10">
    <property type="entry name" value="Immunoglobulins"/>
    <property type="match status" value="3"/>
</dbReference>
<dbReference type="InterPro" id="IPR003599">
    <property type="entry name" value="Ig_sub"/>
</dbReference>
<organism evidence="9">
    <name type="scientific">Cyprideis torosa</name>
    <dbReference type="NCBI Taxonomy" id="163714"/>
    <lineage>
        <taxon>Eukaryota</taxon>
        <taxon>Metazoa</taxon>
        <taxon>Ecdysozoa</taxon>
        <taxon>Arthropoda</taxon>
        <taxon>Crustacea</taxon>
        <taxon>Oligostraca</taxon>
        <taxon>Ostracoda</taxon>
        <taxon>Podocopa</taxon>
        <taxon>Podocopida</taxon>
        <taxon>Cytherocopina</taxon>
        <taxon>Cytheroidea</taxon>
        <taxon>Cytherideidae</taxon>
        <taxon>Cyprideis</taxon>
    </lineage>
</organism>
<dbReference type="InterPro" id="IPR013098">
    <property type="entry name" value="Ig_I-set"/>
</dbReference>
<keyword evidence="8" id="KW-0393">Immunoglobulin domain</keyword>
<dbReference type="EMBL" id="OB661287">
    <property type="protein sequence ID" value="CAD7227861.1"/>
    <property type="molecule type" value="Genomic_DNA"/>
</dbReference>
<dbReference type="Pfam" id="PF07679">
    <property type="entry name" value="I-set"/>
    <property type="match status" value="1"/>
</dbReference>
<keyword evidence="5" id="KW-0472">Membrane</keyword>
<comment type="subcellular location">
    <subcellularLocation>
        <location evidence="1">Cell membrane</location>
    </subcellularLocation>
</comment>
<keyword evidence="2" id="KW-1003">Cell membrane</keyword>
<dbReference type="GO" id="GO:0005886">
    <property type="term" value="C:plasma membrane"/>
    <property type="evidence" value="ECO:0007669"/>
    <property type="project" value="UniProtKB-SubCell"/>
</dbReference>
<dbReference type="SMART" id="SM00408">
    <property type="entry name" value="IGc2"/>
    <property type="match status" value="3"/>
</dbReference>
<evidence type="ECO:0000256" key="6">
    <source>
        <dbReference type="ARBA" id="ARBA00023157"/>
    </source>
</evidence>
<reference evidence="9" key="1">
    <citation type="submission" date="2020-11" db="EMBL/GenBank/DDBJ databases">
        <authorList>
            <person name="Tran Van P."/>
        </authorList>
    </citation>
    <scope>NUCLEOTIDE SEQUENCE</scope>
</reference>
<dbReference type="InterPro" id="IPR007110">
    <property type="entry name" value="Ig-like_dom"/>
</dbReference>
<dbReference type="InterPro" id="IPR036179">
    <property type="entry name" value="Ig-like_dom_sf"/>
</dbReference>
<dbReference type="FunFam" id="2.60.40.10:FF:000328">
    <property type="entry name" value="CLUMA_CG000981, isoform A"/>
    <property type="match status" value="1"/>
</dbReference>
<evidence type="ECO:0000313" key="9">
    <source>
        <dbReference type="EMBL" id="CAD7227861.1"/>
    </source>
</evidence>
<evidence type="ECO:0000256" key="3">
    <source>
        <dbReference type="ARBA" id="ARBA00022729"/>
    </source>
</evidence>
<evidence type="ECO:0000256" key="7">
    <source>
        <dbReference type="ARBA" id="ARBA00023180"/>
    </source>
</evidence>
<gene>
    <name evidence="9" type="ORF">CTOB1V02_LOCUS5755</name>
</gene>